<dbReference type="InterPro" id="IPR018060">
    <property type="entry name" value="HTH_AraC"/>
</dbReference>
<keyword evidence="1" id="KW-0805">Transcription regulation</keyword>
<keyword evidence="7" id="KW-1185">Reference proteome</keyword>
<dbReference type="RefSeq" id="WP_193503173.1">
    <property type="nucleotide sequence ID" value="NZ_JADCKC010000004.1"/>
</dbReference>
<accession>A0ABR9R7G0</accession>
<protein>
    <submittedName>
        <fullName evidence="6">Helix-turn-helix transcriptional regulator</fullName>
    </submittedName>
</protein>
<dbReference type="InterPro" id="IPR050204">
    <property type="entry name" value="AraC_XylS_family_regulators"/>
</dbReference>
<evidence type="ECO:0000256" key="2">
    <source>
        <dbReference type="ARBA" id="ARBA00023125"/>
    </source>
</evidence>
<dbReference type="SMART" id="SM00342">
    <property type="entry name" value="HTH_ARAC"/>
    <property type="match status" value="1"/>
</dbReference>
<dbReference type="EMBL" id="JADCKC010000004">
    <property type="protein sequence ID" value="MBE5038725.1"/>
    <property type="molecule type" value="Genomic_DNA"/>
</dbReference>
<keyword evidence="2" id="KW-0238">DNA-binding</keyword>
<evidence type="ECO:0000313" key="7">
    <source>
        <dbReference type="Proteomes" id="UP000768567"/>
    </source>
</evidence>
<dbReference type="PANTHER" id="PTHR46796:SF7">
    <property type="entry name" value="ARAC FAMILY TRANSCRIPTIONAL REGULATOR"/>
    <property type="match status" value="1"/>
</dbReference>
<proteinExistence type="predicted"/>
<evidence type="ECO:0000313" key="6">
    <source>
        <dbReference type="EMBL" id="MBE5038725.1"/>
    </source>
</evidence>
<dbReference type="Proteomes" id="UP000768567">
    <property type="component" value="Unassembled WGS sequence"/>
</dbReference>
<dbReference type="PROSITE" id="PS01124">
    <property type="entry name" value="HTH_ARAC_FAMILY_2"/>
    <property type="match status" value="1"/>
</dbReference>
<evidence type="ECO:0000259" key="5">
    <source>
        <dbReference type="PROSITE" id="PS01124"/>
    </source>
</evidence>
<evidence type="ECO:0000256" key="3">
    <source>
        <dbReference type="ARBA" id="ARBA00023163"/>
    </source>
</evidence>
<reference evidence="6 7" key="1">
    <citation type="submission" date="2020-10" db="EMBL/GenBank/DDBJ databases">
        <title>ChiBAC.</title>
        <authorList>
            <person name="Zenner C."/>
            <person name="Hitch T.C.A."/>
            <person name="Clavel T."/>
        </authorList>
    </citation>
    <scope>NUCLEOTIDE SEQUENCE [LARGE SCALE GENOMIC DNA]</scope>
    <source>
        <strain evidence="6 7">DSM 109015</strain>
    </source>
</reference>
<evidence type="ECO:0000256" key="1">
    <source>
        <dbReference type="ARBA" id="ARBA00023015"/>
    </source>
</evidence>
<dbReference type="InterPro" id="IPR009057">
    <property type="entry name" value="Homeodomain-like_sf"/>
</dbReference>
<feature type="domain" description="HTH araC/xylS-type" evidence="5">
    <location>
        <begin position="184"/>
        <end position="281"/>
    </location>
</feature>
<dbReference type="SUPFAM" id="SSF51215">
    <property type="entry name" value="Regulatory protein AraC"/>
    <property type="match status" value="1"/>
</dbReference>
<dbReference type="Gene3D" id="1.10.10.60">
    <property type="entry name" value="Homeodomain-like"/>
    <property type="match status" value="1"/>
</dbReference>
<dbReference type="PANTHER" id="PTHR46796">
    <property type="entry name" value="HTH-TYPE TRANSCRIPTIONAL ACTIVATOR RHAS-RELATED"/>
    <property type="match status" value="1"/>
</dbReference>
<dbReference type="Pfam" id="PF12833">
    <property type="entry name" value="HTH_18"/>
    <property type="match status" value="1"/>
</dbReference>
<dbReference type="SUPFAM" id="SSF46689">
    <property type="entry name" value="Homeodomain-like"/>
    <property type="match status" value="1"/>
</dbReference>
<gene>
    <name evidence="6" type="ORF">INF35_13095</name>
</gene>
<comment type="caution">
    <text evidence="6">The sequence shown here is derived from an EMBL/GenBank/DDBJ whole genome shotgun (WGS) entry which is preliminary data.</text>
</comment>
<dbReference type="InterPro" id="IPR037923">
    <property type="entry name" value="HTH-like"/>
</dbReference>
<sequence>MDGSEHFPLRIEQVAGAGCEEWRVGDCLPERLCENWQMVYLFSGMVEEHGDRRTVTLRAGQLLFHRPGETVSMRAVGEVPPEVLRVGFVCSGAALDELYGRPLRIDLAEKLRMQQITTAVRELFVQAEEPGGEPQRKAEPPFGAEQYLCDCLELLLIQLVRARRRTRRLSARARQERDQQALVDYVRVYFSKNIARELTIAQVCEDCGVSRARLQKAFRARMHRGAMETFAAMKMERARELLAAGCTPGETAGRLGFADSAYFSRCFRRAEGMSPREYCRRLHPADAKPATNRHATPSNVHVIKSGSEVE</sequence>
<keyword evidence="3" id="KW-0804">Transcription</keyword>
<evidence type="ECO:0000256" key="4">
    <source>
        <dbReference type="SAM" id="MobiDB-lite"/>
    </source>
</evidence>
<feature type="region of interest" description="Disordered" evidence="4">
    <location>
        <begin position="288"/>
        <end position="310"/>
    </location>
</feature>
<organism evidence="6 7">
    <name type="scientific">Gemmiger gallinarum</name>
    <dbReference type="NCBI Taxonomy" id="2779354"/>
    <lineage>
        <taxon>Bacteria</taxon>
        <taxon>Bacillati</taxon>
        <taxon>Bacillota</taxon>
        <taxon>Clostridia</taxon>
        <taxon>Eubacteriales</taxon>
        <taxon>Gemmiger</taxon>
    </lineage>
</organism>
<name>A0ABR9R7G0_9FIRM</name>